<protein>
    <submittedName>
        <fullName evidence="1">2'-5' RNA ligase family protein</fullName>
    </submittedName>
</protein>
<accession>A0ABZ2MF31</accession>
<dbReference type="Pfam" id="PF13563">
    <property type="entry name" value="2_5_RNA_ligase2"/>
    <property type="match status" value="1"/>
</dbReference>
<dbReference type="RefSeq" id="WP_338748375.1">
    <property type="nucleotide sequence ID" value="NZ_CP144913.1"/>
</dbReference>
<sequence length="177" mass="19984">MAVHGVSIAVPEPWCDQLQQQREDVGDPMAHAIPPHITLMPPTEIAPSEMERFVRHLDEVAAHHGPFTIHLRGTGSFRPVSRVVFVQVSQGIPMCERLEQAVRRGPISRDLEFPYHPHVTIAHDIDEVGLDRAFDDLAGFDARFEVSRFHLYDHGSDGVWRPMVDFDLTGERLLPSP</sequence>
<dbReference type="Gene3D" id="3.90.1140.10">
    <property type="entry name" value="Cyclic phosphodiesterase"/>
    <property type="match status" value="1"/>
</dbReference>
<evidence type="ECO:0000313" key="1">
    <source>
        <dbReference type="EMBL" id="WXB75637.1"/>
    </source>
</evidence>
<keyword evidence="1" id="KW-0436">Ligase</keyword>
<evidence type="ECO:0000313" key="2">
    <source>
        <dbReference type="Proteomes" id="UP001382727"/>
    </source>
</evidence>
<keyword evidence="2" id="KW-1185">Reference proteome</keyword>
<name>A0ABZ2MF31_9MICO</name>
<dbReference type="EMBL" id="CP144913">
    <property type="protein sequence ID" value="WXB75637.1"/>
    <property type="molecule type" value="Genomic_DNA"/>
</dbReference>
<dbReference type="SUPFAM" id="SSF55144">
    <property type="entry name" value="LigT-like"/>
    <property type="match status" value="1"/>
</dbReference>
<gene>
    <name evidence="1" type="ORF">V1351_11845</name>
</gene>
<dbReference type="GO" id="GO:0016874">
    <property type="term" value="F:ligase activity"/>
    <property type="evidence" value="ECO:0007669"/>
    <property type="project" value="UniProtKB-KW"/>
</dbReference>
<dbReference type="InterPro" id="IPR050580">
    <property type="entry name" value="2H_phosphoesterase_YjcG-like"/>
</dbReference>
<dbReference type="PANTHER" id="PTHR40037">
    <property type="entry name" value="PHOSPHOESTERASE YJCG-RELATED"/>
    <property type="match status" value="1"/>
</dbReference>
<dbReference type="PANTHER" id="PTHR40037:SF1">
    <property type="entry name" value="PHOSPHOESTERASE SAOUHSC_00951-RELATED"/>
    <property type="match status" value="1"/>
</dbReference>
<organism evidence="1 2">
    <name type="scientific">Janibacter alittae</name>
    <dbReference type="NCBI Taxonomy" id="3115209"/>
    <lineage>
        <taxon>Bacteria</taxon>
        <taxon>Bacillati</taxon>
        <taxon>Actinomycetota</taxon>
        <taxon>Actinomycetes</taxon>
        <taxon>Micrococcales</taxon>
        <taxon>Intrasporangiaceae</taxon>
        <taxon>Janibacter</taxon>
    </lineage>
</organism>
<dbReference type="InterPro" id="IPR009097">
    <property type="entry name" value="Cyclic_Pdiesterase"/>
</dbReference>
<reference evidence="1 2" key="1">
    <citation type="submission" date="2024-02" db="EMBL/GenBank/DDBJ databases">
        <title>Janibacter sp. nov., isolated from gut of marine sandworm.</title>
        <authorList>
            <person name="Kim B."/>
            <person name="Jun M.O."/>
            <person name="Shin N.-R."/>
        </authorList>
    </citation>
    <scope>NUCLEOTIDE SEQUENCE [LARGE SCALE GENOMIC DNA]</scope>
    <source>
        <strain evidence="1 2">A1S7</strain>
    </source>
</reference>
<dbReference type="Proteomes" id="UP001382727">
    <property type="component" value="Chromosome"/>
</dbReference>
<proteinExistence type="predicted"/>